<evidence type="ECO:0000256" key="2">
    <source>
        <dbReference type="SAM" id="Phobius"/>
    </source>
</evidence>
<name>Q47RF0_THEFY</name>
<dbReference type="AlphaFoldDB" id="Q47RF0"/>
<keyword evidence="2" id="KW-0812">Transmembrane</keyword>
<feature type="compositionally biased region" description="Pro residues" evidence="1">
    <location>
        <begin position="176"/>
        <end position="185"/>
    </location>
</feature>
<organism evidence="3">
    <name type="scientific">Thermobifida fusca (strain YX)</name>
    <dbReference type="NCBI Taxonomy" id="269800"/>
    <lineage>
        <taxon>Bacteria</taxon>
        <taxon>Bacillati</taxon>
        <taxon>Actinomycetota</taxon>
        <taxon>Actinomycetes</taxon>
        <taxon>Streptosporangiales</taxon>
        <taxon>Nocardiopsidaceae</taxon>
        <taxon>Thermobifida</taxon>
    </lineage>
</organism>
<keyword evidence="2" id="KW-0472">Membrane</keyword>
<feature type="region of interest" description="Disordered" evidence="1">
    <location>
        <begin position="1"/>
        <end position="101"/>
    </location>
</feature>
<feature type="transmembrane region" description="Helical" evidence="2">
    <location>
        <begin position="107"/>
        <end position="131"/>
    </location>
</feature>
<keyword evidence="2" id="KW-1133">Transmembrane helix</keyword>
<accession>Q47RF0</accession>
<reference evidence="3" key="1">
    <citation type="submission" date="2005-07" db="EMBL/GenBank/DDBJ databases">
        <title>Complete sequence of Thermobifida fusca YX.</title>
        <authorList>
            <consortium name="US DOE Joint Genome Institute"/>
            <person name="Copeland A."/>
            <person name="Lucas S."/>
            <person name="Lapidus A."/>
            <person name="Barry K."/>
            <person name="Detter J.C."/>
            <person name="Glavina T."/>
            <person name="Hammon N."/>
            <person name="Israni S."/>
            <person name="Pitluck S."/>
            <person name="Di Bartolo G."/>
            <person name="Chain P."/>
            <person name="Schmutz J."/>
            <person name="Larimer F."/>
            <person name="Land M."/>
            <person name="Lykidis A."/>
            <person name="Richardson P."/>
        </authorList>
    </citation>
    <scope>NUCLEOTIDE SEQUENCE</scope>
    <source>
        <strain evidence="3">YX</strain>
    </source>
</reference>
<dbReference type="RefSeq" id="WP_011291376.1">
    <property type="nucleotide sequence ID" value="NC_007333.1"/>
</dbReference>
<dbReference type="OrthoDB" id="3431813at2"/>
<feature type="compositionally biased region" description="Low complexity" evidence="1">
    <location>
        <begin position="143"/>
        <end position="158"/>
    </location>
</feature>
<evidence type="ECO:0000256" key="1">
    <source>
        <dbReference type="SAM" id="MobiDB-lite"/>
    </source>
</evidence>
<feature type="compositionally biased region" description="Gly residues" evidence="1">
    <location>
        <begin position="15"/>
        <end position="35"/>
    </location>
</feature>
<gene>
    <name evidence="3" type="ordered locus">Tfu_0929</name>
</gene>
<sequence>MSDNGPYTQPPQYPGGEGNPGGQPGPYGGSYGPQGGQPDPNTGGQPSYHSGPYQAPYGDGGSGGQQAMGYGSGPYPSQGGMPQYPNQPPYPPQYHAQTPQQPRKNNAGLWIVIAGGVVIVVLVIAVIVVLFNRGGNDRAPVADTPQTTEQTEDTGQTDAPDDDTGDDTGGNTGPSGGPPYSPPEDPCSVLSEGTLEEFGASSSRKNITDNSATCSWSTEVDGLYGTLTVEYSTPYGGSDSVEAAKDDYAFNYDYATDEEGSIFDLEVIEEQELNYGSESVLIFASEEIISPGNRTTVLIRQDNINISVEWSVSNFNSNEPPQSFDDVEEIMKKAAEEALNSL</sequence>
<dbReference type="KEGG" id="tfu:Tfu_0929"/>
<feature type="region of interest" description="Disordered" evidence="1">
    <location>
        <begin position="135"/>
        <end position="190"/>
    </location>
</feature>
<protein>
    <recommendedName>
        <fullName evidence="4">DUF3558 domain-containing protein</fullName>
    </recommendedName>
</protein>
<dbReference type="EMBL" id="CP000088">
    <property type="protein sequence ID" value="AAZ54967.1"/>
    <property type="molecule type" value="Genomic_DNA"/>
</dbReference>
<dbReference type="eggNOG" id="ENOG5033TZC">
    <property type="taxonomic scope" value="Bacteria"/>
</dbReference>
<proteinExistence type="predicted"/>
<feature type="compositionally biased region" description="Low complexity" evidence="1">
    <location>
        <begin position="73"/>
        <end position="84"/>
    </location>
</feature>
<evidence type="ECO:0000313" key="3">
    <source>
        <dbReference type="EMBL" id="AAZ54967.1"/>
    </source>
</evidence>
<feature type="compositionally biased region" description="Gly residues" evidence="1">
    <location>
        <begin position="58"/>
        <end position="72"/>
    </location>
</feature>
<evidence type="ECO:0008006" key="4">
    <source>
        <dbReference type="Google" id="ProtNLM"/>
    </source>
</evidence>
<dbReference type="HOGENOM" id="CLU_803710_0_0_11"/>